<dbReference type="Gene3D" id="3.80.10.10">
    <property type="entry name" value="Ribonuclease Inhibitor"/>
    <property type="match status" value="1"/>
</dbReference>
<dbReference type="Proteomes" id="UP000696485">
    <property type="component" value="Unassembled WGS sequence"/>
</dbReference>
<dbReference type="SUPFAM" id="SSF52047">
    <property type="entry name" value="RNI-like"/>
    <property type="match status" value="1"/>
</dbReference>
<dbReference type="AlphaFoldDB" id="A0A9P5SLV8"/>
<dbReference type="EMBL" id="JAAAUY010000258">
    <property type="protein sequence ID" value="KAF9332466.1"/>
    <property type="molecule type" value="Genomic_DNA"/>
</dbReference>
<sequence length="484" mass="55108">MPSMDRTHPLDILEILSLIGSFVPAWQDSTTGFEFAPRNLLSCALVARLGAKRCYPTSGQFTTTTPWSRHTYPTEFSFSTCTRLKFFLLTASTSFQTQVQLLYKNPGVESLHWLGLQPVKLPGRLVDLVQPFAGSIKYLRLEKGKYSELELIQLLNCFPNLRRLHISRATRRMINQPTTNVIRAQDGLQITGLKSLTIESCFDKDEYGTIVSILSRNPGIDYIDLNILVPDRTSVPTSLLDTLFDLRKQVLDHRDQEHSPQGQAQGPKELRFRVTRSDRMISQCNMDFENQGKDVVALSAILYKQDVDALFPRLSTYADLLYRLNIECHWPRDEHSDIDVLRDVLRHFSALRHLRFISHNGLRNEDSSEVFQVPKDCGHNSHTSINTAGSNAGDLVWACQDFLEHLELGGLWKTAETHRGQGDWEFTAASQRYQWVACDNVGFGMDFRNVIAQRVQTLPRLRALTLQGVIFDYRQIVNSTSLSS</sequence>
<evidence type="ECO:0008006" key="3">
    <source>
        <dbReference type="Google" id="ProtNLM"/>
    </source>
</evidence>
<gene>
    <name evidence="1" type="ORF">BG006_004640</name>
</gene>
<accession>A0A9P5SLV8</accession>
<proteinExistence type="predicted"/>
<organism evidence="1 2">
    <name type="scientific">Podila minutissima</name>
    <dbReference type="NCBI Taxonomy" id="64525"/>
    <lineage>
        <taxon>Eukaryota</taxon>
        <taxon>Fungi</taxon>
        <taxon>Fungi incertae sedis</taxon>
        <taxon>Mucoromycota</taxon>
        <taxon>Mortierellomycotina</taxon>
        <taxon>Mortierellomycetes</taxon>
        <taxon>Mortierellales</taxon>
        <taxon>Mortierellaceae</taxon>
        <taxon>Podila</taxon>
    </lineage>
</organism>
<keyword evidence="2" id="KW-1185">Reference proteome</keyword>
<reference evidence="1" key="1">
    <citation type="journal article" date="2020" name="Fungal Divers.">
        <title>Resolving the Mortierellaceae phylogeny through synthesis of multi-gene phylogenetics and phylogenomics.</title>
        <authorList>
            <person name="Vandepol N."/>
            <person name="Liber J."/>
            <person name="Desiro A."/>
            <person name="Na H."/>
            <person name="Kennedy M."/>
            <person name="Barry K."/>
            <person name="Grigoriev I.V."/>
            <person name="Miller A.N."/>
            <person name="O'Donnell K."/>
            <person name="Stajich J.E."/>
            <person name="Bonito G."/>
        </authorList>
    </citation>
    <scope>NUCLEOTIDE SEQUENCE</scope>
    <source>
        <strain evidence="1">NVP1</strain>
    </source>
</reference>
<dbReference type="InterPro" id="IPR032675">
    <property type="entry name" value="LRR_dom_sf"/>
</dbReference>
<comment type="caution">
    <text evidence="1">The sequence shown here is derived from an EMBL/GenBank/DDBJ whole genome shotgun (WGS) entry which is preliminary data.</text>
</comment>
<protein>
    <recommendedName>
        <fullName evidence="3">F-box domain-containing protein</fullName>
    </recommendedName>
</protein>
<evidence type="ECO:0000313" key="2">
    <source>
        <dbReference type="Proteomes" id="UP000696485"/>
    </source>
</evidence>
<evidence type="ECO:0000313" key="1">
    <source>
        <dbReference type="EMBL" id="KAF9332466.1"/>
    </source>
</evidence>
<name>A0A9P5SLV8_9FUNG</name>